<feature type="compositionally biased region" description="Acidic residues" evidence="1">
    <location>
        <begin position="197"/>
        <end position="206"/>
    </location>
</feature>
<organism evidence="3 4">
    <name type="scientific">Karstenula rhodostoma CBS 690.94</name>
    <dbReference type="NCBI Taxonomy" id="1392251"/>
    <lineage>
        <taxon>Eukaryota</taxon>
        <taxon>Fungi</taxon>
        <taxon>Dikarya</taxon>
        <taxon>Ascomycota</taxon>
        <taxon>Pezizomycotina</taxon>
        <taxon>Dothideomycetes</taxon>
        <taxon>Pleosporomycetidae</taxon>
        <taxon>Pleosporales</taxon>
        <taxon>Massarineae</taxon>
        <taxon>Didymosphaeriaceae</taxon>
        <taxon>Karstenula</taxon>
    </lineage>
</organism>
<dbReference type="InterPro" id="IPR031348">
    <property type="entry name" value="PigL_N"/>
</dbReference>
<dbReference type="Pfam" id="PF17111">
    <property type="entry name" value="PigL_N"/>
    <property type="match status" value="1"/>
</dbReference>
<dbReference type="AlphaFoldDB" id="A0A9P4PXW8"/>
<gene>
    <name evidence="3" type="ORF">P171DRAFT_425760</name>
</gene>
<dbReference type="OrthoDB" id="432483at2759"/>
<evidence type="ECO:0000256" key="1">
    <source>
        <dbReference type="SAM" id="MobiDB-lite"/>
    </source>
</evidence>
<proteinExistence type="predicted"/>
<feature type="domain" description="Azaphilone pigments biosynthesis cluster protein L N-terminal" evidence="2">
    <location>
        <begin position="1"/>
        <end position="202"/>
    </location>
</feature>
<feature type="region of interest" description="Disordered" evidence="1">
    <location>
        <begin position="188"/>
        <end position="209"/>
    </location>
</feature>
<sequence>MDPFSITAGAIGITGFATTSIVQLHSLIDNLSEAQNVVPDVASTLANIERPLAALEQVVISDESTSVAAKEDLRKAGVAEAVNKCGDACSEFGKSLTKWTKHSSATKLSLRDRLSVGVWNREKIRTLRTQLQSCEATVQFAVTSTQLMVQLRSEKISEANRENVKRQLQTLETKIQEHLDFTIRQQEEAKTRKQELQEEPEDEEDDGAQRNLAIKEVEEQSRLLEANQVSCGVVFSQVRPKWSGQDISDIVTSDNSQALVGMPESVVGKINQLIRGVKTEGGSRAIVGVYSGDIRW</sequence>
<protein>
    <recommendedName>
        <fullName evidence="2">Azaphilone pigments biosynthesis cluster protein L N-terminal domain-containing protein</fullName>
    </recommendedName>
</protein>
<accession>A0A9P4PXW8</accession>
<name>A0A9P4PXW8_9PLEO</name>
<evidence type="ECO:0000313" key="3">
    <source>
        <dbReference type="EMBL" id="KAF2451233.1"/>
    </source>
</evidence>
<dbReference type="Proteomes" id="UP000799764">
    <property type="component" value="Unassembled WGS sequence"/>
</dbReference>
<comment type="caution">
    <text evidence="3">The sequence shown here is derived from an EMBL/GenBank/DDBJ whole genome shotgun (WGS) entry which is preliminary data.</text>
</comment>
<keyword evidence="4" id="KW-1185">Reference proteome</keyword>
<dbReference type="EMBL" id="MU001492">
    <property type="protein sequence ID" value="KAF2451233.1"/>
    <property type="molecule type" value="Genomic_DNA"/>
</dbReference>
<reference evidence="3" key="1">
    <citation type="journal article" date="2020" name="Stud. Mycol.">
        <title>101 Dothideomycetes genomes: a test case for predicting lifestyles and emergence of pathogens.</title>
        <authorList>
            <person name="Haridas S."/>
            <person name="Albert R."/>
            <person name="Binder M."/>
            <person name="Bloem J."/>
            <person name="Labutti K."/>
            <person name="Salamov A."/>
            <person name="Andreopoulos B."/>
            <person name="Baker S."/>
            <person name="Barry K."/>
            <person name="Bills G."/>
            <person name="Bluhm B."/>
            <person name="Cannon C."/>
            <person name="Castanera R."/>
            <person name="Culley D."/>
            <person name="Daum C."/>
            <person name="Ezra D."/>
            <person name="Gonzalez J."/>
            <person name="Henrissat B."/>
            <person name="Kuo A."/>
            <person name="Liang C."/>
            <person name="Lipzen A."/>
            <person name="Lutzoni F."/>
            <person name="Magnuson J."/>
            <person name="Mondo S."/>
            <person name="Nolan M."/>
            <person name="Ohm R."/>
            <person name="Pangilinan J."/>
            <person name="Park H.-J."/>
            <person name="Ramirez L."/>
            <person name="Alfaro M."/>
            <person name="Sun H."/>
            <person name="Tritt A."/>
            <person name="Yoshinaga Y."/>
            <person name="Zwiers L.-H."/>
            <person name="Turgeon B."/>
            <person name="Goodwin S."/>
            <person name="Spatafora J."/>
            <person name="Crous P."/>
            <person name="Grigoriev I."/>
        </authorList>
    </citation>
    <scope>NUCLEOTIDE SEQUENCE</scope>
    <source>
        <strain evidence="3">CBS 690.94</strain>
    </source>
</reference>
<evidence type="ECO:0000313" key="4">
    <source>
        <dbReference type="Proteomes" id="UP000799764"/>
    </source>
</evidence>
<evidence type="ECO:0000259" key="2">
    <source>
        <dbReference type="Pfam" id="PF17111"/>
    </source>
</evidence>